<dbReference type="RefSeq" id="WP_034423315.1">
    <property type="nucleotide sequence ID" value="NZ_CP045798.1"/>
</dbReference>
<keyword evidence="2" id="KW-1185">Reference proteome</keyword>
<accession>A0A7G6DZ61</accession>
<gene>
    <name evidence="1" type="ORF">BR63_01530</name>
</gene>
<organism evidence="1 2">
    <name type="scientific">Thermanaerosceptrum fracticalcis</name>
    <dbReference type="NCBI Taxonomy" id="1712410"/>
    <lineage>
        <taxon>Bacteria</taxon>
        <taxon>Bacillati</taxon>
        <taxon>Bacillota</taxon>
        <taxon>Clostridia</taxon>
        <taxon>Eubacteriales</taxon>
        <taxon>Peptococcaceae</taxon>
        <taxon>Thermanaerosceptrum</taxon>
    </lineage>
</organism>
<proteinExistence type="predicted"/>
<protein>
    <submittedName>
        <fullName evidence="1">Uncharacterized protein</fullName>
    </submittedName>
</protein>
<reference evidence="1 2" key="1">
    <citation type="journal article" date="2019" name="Front. Microbiol.">
        <title>Thermoanaerosceptrum fracticalcis gen. nov. sp. nov., a Novel Fumarate-Fermenting Microorganism From a Deep Fractured Carbonate Aquifer of the US Great Basin.</title>
        <authorList>
            <person name="Hamilton-Brehm S.D."/>
            <person name="Stewart L.E."/>
            <person name="Zavarin M."/>
            <person name="Caldwell M."/>
            <person name="Lawson P.A."/>
            <person name="Onstott T.C."/>
            <person name="Grzymski J."/>
            <person name="Neveux I."/>
            <person name="Lollar B.S."/>
            <person name="Russell C.E."/>
            <person name="Moser D.P."/>
        </authorList>
    </citation>
    <scope>NUCLEOTIDE SEQUENCE [LARGE SCALE GENOMIC DNA]</scope>
    <source>
        <strain evidence="1 2">DRI-13</strain>
    </source>
</reference>
<dbReference type="Proteomes" id="UP000515847">
    <property type="component" value="Chromosome"/>
</dbReference>
<dbReference type="EMBL" id="CP045798">
    <property type="protein sequence ID" value="QNB45115.1"/>
    <property type="molecule type" value="Genomic_DNA"/>
</dbReference>
<evidence type="ECO:0000313" key="1">
    <source>
        <dbReference type="EMBL" id="QNB45115.1"/>
    </source>
</evidence>
<dbReference type="KEGG" id="tfr:BR63_01530"/>
<name>A0A7G6DZ61_THEFR</name>
<dbReference type="AlphaFoldDB" id="A0A7G6DZ61"/>
<sequence>MLRLELYLFLSLGWGKPEQDLSGQTRWYHGRGPPSLLAEAGENGLLDEDSLAVQKDGILMGIAPVIDKL</sequence>
<evidence type="ECO:0000313" key="2">
    <source>
        <dbReference type="Proteomes" id="UP000515847"/>
    </source>
</evidence>